<reference evidence="4" key="1">
    <citation type="journal article" date="2021" name="Nat. Commun.">
        <title>Genetic determinants of endophytism in the Arabidopsis root mycobiome.</title>
        <authorList>
            <person name="Mesny F."/>
            <person name="Miyauchi S."/>
            <person name="Thiergart T."/>
            <person name="Pickel B."/>
            <person name="Atanasova L."/>
            <person name="Karlsson M."/>
            <person name="Huettel B."/>
            <person name="Barry K.W."/>
            <person name="Haridas S."/>
            <person name="Chen C."/>
            <person name="Bauer D."/>
            <person name="Andreopoulos W."/>
            <person name="Pangilinan J."/>
            <person name="LaButti K."/>
            <person name="Riley R."/>
            <person name="Lipzen A."/>
            <person name="Clum A."/>
            <person name="Drula E."/>
            <person name="Henrissat B."/>
            <person name="Kohler A."/>
            <person name="Grigoriev I.V."/>
            <person name="Martin F.M."/>
            <person name="Hacquard S."/>
        </authorList>
    </citation>
    <scope>NUCLEOTIDE SEQUENCE</scope>
    <source>
        <strain evidence="4">MPI-CAGE-CH-0235</strain>
    </source>
</reference>
<feature type="signal peptide" evidence="2">
    <location>
        <begin position="1"/>
        <end position="17"/>
    </location>
</feature>
<dbReference type="CDD" id="cd08983">
    <property type="entry name" value="GH43_Bt3655-like"/>
    <property type="match status" value="1"/>
</dbReference>
<organism evidence="4 5">
    <name type="scientific">Stachybotrys elegans</name>
    <dbReference type="NCBI Taxonomy" id="80388"/>
    <lineage>
        <taxon>Eukaryota</taxon>
        <taxon>Fungi</taxon>
        <taxon>Dikarya</taxon>
        <taxon>Ascomycota</taxon>
        <taxon>Pezizomycotina</taxon>
        <taxon>Sordariomycetes</taxon>
        <taxon>Hypocreomycetidae</taxon>
        <taxon>Hypocreales</taxon>
        <taxon>Stachybotryaceae</taxon>
        <taxon>Stachybotrys</taxon>
    </lineage>
</organism>
<dbReference type="GO" id="GO:0005576">
    <property type="term" value="C:extracellular region"/>
    <property type="evidence" value="ECO:0007669"/>
    <property type="project" value="InterPro"/>
</dbReference>
<dbReference type="AlphaFoldDB" id="A0A8K0WV23"/>
<dbReference type="GO" id="GO:0030248">
    <property type="term" value="F:cellulose binding"/>
    <property type="evidence" value="ECO:0007669"/>
    <property type="project" value="InterPro"/>
</dbReference>
<name>A0A8K0WV23_9HYPO</name>
<evidence type="ECO:0000256" key="1">
    <source>
        <dbReference type="ARBA" id="ARBA00022729"/>
    </source>
</evidence>
<protein>
    <submittedName>
        <fullName evidence="4">Endo-1,4-beta-xylanase</fullName>
    </submittedName>
</protein>
<dbReference type="Gene3D" id="2.115.10.20">
    <property type="entry name" value="Glycosyl hydrolase domain, family 43"/>
    <property type="match status" value="1"/>
</dbReference>
<dbReference type="EMBL" id="JAGPNK010000004">
    <property type="protein sequence ID" value="KAH7323150.1"/>
    <property type="molecule type" value="Genomic_DNA"/>
</dbReference>
<evidence type="ECO:0000256" key="2">
    <source>
        <dbReference type="SAM" id="SignalP"/>
    </source>
</evidence>
<dbReference type="PANTHER" id="PTHR43301">
    <property type="entry name" value="ARABINAN ENDO-1,5-ALPHA-L-ARABINOSIDASE"/>
    <property type="match status" value="1"/>
</dbReference>
<keyword evidence="1 2" id="KW-0732">Signal</keyword>
<proteinExistence type="predicted"/>
<feature type="domain" description="CBM1" evidence="3">
    <location>
        <begin position="344"/>
        <end position="380"/>
    </location>
</feature>
<dbReference type="InterPro" id="IPR023296">
    <property type="entry name" value="Glyco_hydro_beta-prop_sf"/>
</dbReference>
<dbReference type="PANTHER" id="PTHR43301:SF3">
    <property type="entry name" value="ARABINAN ENDO-1,5-ALPHA-L-ARABINOSIDASE A-RELATED"/>
    <property type="match status" value="1"/>
</dbReference>
<gene>
    <name evidence="4" type="ORF">B0I35DRAFT_371627</name>
</gene>
<dbReference type="SUPFAM" id="SSF57180">
    <property type="entry name" value="Cellulose-binding domain"/>
    <property type="match status" value="1"/>
</dbReference>
<dbReference type="PROSITE" id="PS00562">
    <property type="entry name" value="CBM1_1"/>
    <property type="match status" value="1"/>
</dbReference>
<dbReference type="OrthoDB" id="19657at2759"/>
<dbReference type="InterPro" id="IPR000254">
    <property type="entry name" value="CBD"/>
</dbReference>
<dbReference type="SMART" id="SM00236">
    <property type="entry name" value="fCBD"/>
    <property type="match status" value="1"/>
</dbReference>
<accession>A0A8K0WV23</accession>
<keyword evidence="5" id="KW-1185">Reference proteome</keyword>
<evidence type="ECO:0000259" key="3">
    <source>
        <dbReference type="PROSITE" id="PS51164"/>
    </source>
</evidence>
<evidence type="ECO:0000313" key="5">
    <source>
        <dbReference type="Proteomes" id="UP000813444"/>
    </source>
</evidence>
<dbReference type="SUPFAM" id="SSF75005">
    <property type="entry name" value="Arabinanase/levansucrase/invertase"/>
    <property type="match status" value="2"/>
</dbReference>
<dbReference type="Proteomes" id="UP000813444">
    <property type="component" value="Unassembled WGS sequence"/>
</dbReference>
<dbReference type="GO" id="GO:0005975">
    <property type="term" value="P:carbohydrate metabolic process"/>
    <property type="evidence" value="ECO:0007669"/>
    <property type="project" value="InterPro"/>
</dbReference>
<dbReference type="InterPro" id="IPR035971">
    <property type="entry name" value="CBD_sf"/>
</dbReference>
<feature type="chain" id="PRO_5035451132" evidence="2">
    <location>
        <begin position="18"/>
        <end position="380"/>
    </location>
</feature>
<dbReference type="Pfam" id="PF00734">
    <property type="entry name" value="CBM_1"/>
    <property type="match status" value="1"/>
</dbReference>
<evidence type="ECO:0000313" key="4">
    <source>
        <dbReference type="EMBL" id="KAH7323150.1"/>
    </source>
</evidence>
<sequence>MKLTGLLLAALAALGTAHPLESRQSTTFSDYLMVYFTGEGTSNGEQVYMAVSNNNNPGSWTRINSGRPVLTSNVGTRGVRDPSLIRSPDGSKFWIIATDLWVYPRGWNVGDDYTTNGSHGIVVWESTDLKNWSAPALRIVSPSNAGMTWAPDAIWDPSTNRYLVHWTCNLKGQGWFIMRSFTTDFRTFTPAERWLTGAGMDATVARDPATGTFYRISKNGPGELIEQARASSLNGPWSVVRNQIGSGTIPAGEGPLFFKDNTNANKWYLWIDDYTRGRGYQAFETNNISSGQWTPSSTPALSASRHGYVVGITAAEKACILGTGPCGGGSTNPNPPTQPEPQPTCAARWAQCGGQGWTGPTCCQSGSVCTASNQWYSQCV</sequence>
<comment type="caution">
    <text evidence="4">The sequence shown here is derived from an EMBL/GenBank/DDBJ whole genome shotgun (WGS) entry which is preliminary data.</text>
</comment>
<dbReference type="InterPro" id="IPR050727">
    <property type="entry name" value="GH43_arabinanases"/>
</dbReference>
<dbReference type="PROSITE" id="PS51164">
    <property type="entry name" value="CBM1_2"/>
    <property type="match status" value="1"/>
</dbReference>